<keyword evidence="3" id="KW-1185">Reference proteome</keyword>
<reference evidence="2 3" key="1">
    <citation type="submission" date="2018-08" db="EMBL/GenBank/DDBJ databases">
        <title>Genome and evolution of the arbuscular mycorrhizal fungus Diversispora epigaea (formerly Glomus versiforme) and its bacterial endosymbionts.</title>
        <authorList>
            <person name="Sun X."/>
            <person name="Fei Z."/>
            <person name="Harrison M."/>
        </authorList>
    </citation>
    <scope>NUCLEOTIDE SEQUENCE [LARGE SCALE GENOMIC DNA]</scope>
    <source>
        <strain evidence="2 3">IT104</strain>
    </source>
</reference>
<gene>
    <name evidence="2" type="ORF">Glove_303g68</name>
</gene>
<comment type="caution">
    <text evidence="2">The sequence shown here is derived from an EMBL/GenBank/DDBJ whole genome shotgun (WGS) entry which is preliminary data.</text>
</comment>
<dbReference type="EMBL" id="PQFF01000277">
    <property type="protein sequence ID" value="RHZ67031.1"/>
    <property type="molecule type" value="Genomic_DNA"/>
</dbReference>
<accession>A0A397HUW9</accession>
<name>A0A397HUW9_9GLOM</name>
<sequence>MYKIKFESSDSNSRYENKEGRETKVEEEYKVKVKKRCKEEAHEYKKVIKILRKGTQIKL</sequence>
<evidence type="ECO:0000313" key="2">
    <source>
        <dbReference type="EMBL" id="RHZ67031.1"/>
    </source>
</evidence>
<dbReference type="AlphaFoldDB" id="A0A397HUW9"/>
<proteinExistence type="predicted"/>
<dbReference type="Proteomes" id="UP000266861">
    <property type="component" value="Unassembled WGS sequence"/>
</dbReference>
<evidence type="ECO:0000256" key="1">
    <source>
        <dbReference type="SAM" id="MobiDB-lite"/>
    </source>
</evidence>
<organism evidence="2 3">
    <name type="scientific">Diversispora epigaea</name>
    <dbReference type="NCBI Taxonomy" id="1348612"/>
    <lineage>
        <taxon>Eukaryota</taxon>
        <taxon>Fungi</taxon>
        <taxon>Fungi incertae sedis</taxon>
        <taxon>Mucoromycota</taxon>
        <taxon>Glomeromycotina</taxon>
        <taxon>Glomeromycetes</taxon>
        <taxon>Diversisporales</taxon>
        <taxon>Diversisporaceae</taxon>
        <taxon>Diversispora</taxon>
    </lineage>
</organism>
<feature type="region of interest" description="Disordered" evidence="1">
    <location>
        <begin position="1"/>
        <end position="23"/>
    </location>
</feature>
<protein>
    <submittedName>
        <fullName evidence="2">Uncharacterized protein</fullName>
    </submittedName>
</protein>
<evidence type="ECO:0000313" key="3">
    <source>
        <dbReference type="Proteomes" id="UP000266861"/>
    </source>
</evidence>